<protein>
    <submittedName>
        <fullName evidence="1">Uncharacterized protein</fullName>
    </submittedName>
</protein>
<evidence type="ECO:0000313" key="2">
    <source>
        <dbReference type="Proteomes" id="UP000248817"/>
    </source>
</evidence>
<proteinExistence type="predicted"/>
<sequence>MCINNRDGKRGSNNLPGDTEILYFELWVCAAADQPRSCYADTIVYLGHLEQENASVDVIIASIIIHAATSTPIWRANDHHHVSKATETRSERKFTPDDLDVPLKRDEEYMLVAGTGVVGGLAFNPILKLLLNNWIARGNLVGDANTAEDIVQLIGNNTAFKLLDGHETQTNHTQALLHLILLYGLVADQNFDWKSMCMTT</sequence>
<keyword evidence="2" id="KW-1185">Reference proteome</keyword>
<dbReference type="AlphaFoldDB" id="A0A2V5I8R1"/>
<name>A0A2V5I8R1_9EURO</name>
<organism evidence="1 2">
    <name type="scientific">Aspergillus indologenus CBS 114.80</name>
    <dbReference type="NCBI Taxonomy" id="1450541"/>
    <lineage>
        <taxon>Eukaryota</taxon>
        <taxon>Fungi</taxon>
        <taxon>Dikarya</taxon>
        <taxon>Ascomycota</taxon>
        <taxon>Pezizomycotina</taxon>
        <taxon>Eurotiomycetes</taxon>
        <taxon>Eurotiomycetidae</taxon>
        <taxon>Eurotiales</taxon>
        <taxon>Aspergillaceae</taxon>
        <taxon>Aspergillus</taxon>
        <taxon>Aspergillus subgen. Circumdati</taxon>
    </lineage>
</organism>
<evidence type="ECO:0000313" key="1">
    <source>
        <dbReference type="EMBL" id="PYI24890.1"/>
    </source>
</evidence>
<dbReference type="EMBL" id="KZ825728">
    <property type="protein sequence ID" value="PYI24890.1"/>
    <property type="molecule type" value="Genomic_DNA"/>
</dbReference>
<dbReference type="Proteomes" id="UP000248817">
    <property type="component" value="Unassembled WGS sequence"/>
</dbReference>
<accession>A0A2V5I8R1</accession>
<gene>
    <name evidence="1" type="ORF">BP00DRAFT_420981</name>
</gene>
<reference evidence="1 2" key="1">
    <citation type="submission" date="2018-02" db="EMBL/GenBank/DDBJ databases">
        <title>The genomes of Aspergillus section Nigri reveals drivers in fungal speciation.</title>
        <authorList>
            <consortium name="DOE Joint Genome Institute"/>
            <person name="Vesth T.C."/>
            <person name="Nybo J."/>
            <person name="Theobald S."/>
            <person name="Brandl J."/>
            <person name="Frisvad J.C."/>
            <person name="Nielsen K.F."/>
            <person name="Lyhne E.K."/>
            <person name="Kogle M.E."/>
            <person name="Kuo A."/>
            <person name="Riley R."/>
            <person name="Clum A."/>
            <person name="Nolan M."/>
            <person name="Lipzen A."/>
            <person name="Salamov A."/>
            <person name="Henrissat B."/>
            <person name="Wiebenga A."/>
            <person name="De vries R.P."/>
            <person name="Grigoriev I.V."/>
            <person name="Mortensen U.H."/>
            <person name="Andersen M.R."/>
            <person name="Baker S.E."/>
        </authorList>
    </citation>
    <scope>NUCLEOTIDE SEQUENCE [LARGE SCALE GENOMIC DNA]</scope>
    <source>
        <strain evidence="1 2">CBS 114.80</strain>
    </source>
</reference>